<dbReference type="InterPro" id="IPR047661">
    <property type="entry name" value="IstB"/>
</dbReference>
<dbReference type="PIRSF" id="PIRSF003073">
    <property type="entry name" value="DNAC_TnpB_IstB"/>
    <property type="match status" value="1"/>
</dbReference>
<dbReference type="InterPro" id="IPR003593">
    <property type="entry name" value="AAA+_ATPase"/>
</dbReference>
<dbReference type="Pfam" id="PF01695">
    <property type="entry name" value="IstB_IS21"/>
    <property type="match status" value="1"/>
</dbReference>
<dbReference type="OrthoDB" id="8150723at2"/>
<dbReference type="PANTHER" id="PTHR30050:SF4">
    <property type="entry name" value="ATP-BINDING PROTEIN RV3427C IN INSERTION SEQUENCE-RELATED"/>
    <property type="match status" value="1"/>
</dbReference>
<keyword evidence="2" id="KW-0547">Nucleotide-binding</keyword>
<dbReference type="Proteomes" id="UP000199569">
    <property type="component" value="Unassembled WGS sequence"/>
</dbReference>
<keyword evidence="3" id="KW-0067">ATP-binding</keyword>
<accession>A0A1G5KK88</accession>
<dbReference type="NCBIfam" id="NF038214">
    <property type="entry name" value="IS21_help_AAA"/>
    <property type="match status" value="1"/>
</dbReference>
<comment type="similarity">
    <text evidence="1">Belongs to the IS21/IS1162 putative ATP-binding protein family.</text>
</comment>
<dbReference type="RefSeq" id="WP_091137154.1">
    <property type="nucleotide sequence ID" value="NZ_FMVJ01000010.1"/>
</dbReference>
<evidence type="ECO:0000259" key="4">
    <source>
        <dbReference type="SMART" id="SM00382"/>
    </source>
</evidence>
<evidence type="ECO:0000313" key="6">
    <source>
        <dbReference type="Proteomes" id="UP000199569"/>
    </source>
</evidence>
<sequence length="269" mass="29908">MTSPDAIDTGRLTLPLNDLRLPAIKTIWPDFAARADKEGWPAARFLATLAEHEMAERASRRIQRHLDEARLPPGKTLDSFDFSAVPMISKAQVMALAAGDSWLEKGANLLMFGPPGGGKSHLAAALGLALVENDWRVLFARTTDLVQKLQTARRDLQLEAAIAKLDKYHLLILDDLAYVSKDQAETSVIFELIGARYERRSLLITANQPFGAWNSVFPDQAMTLAAVDRLVHHATIFEMNVESYRRREAIERKRGPGRPPTRATIKTSS</sequence>
<dbReference type="Gene3D" id="3.40.50.300">
    <property type="entry name" value="P-loop containing nucleotide triphosphate hydrolases"/>
    <property type="match status" value="1"/>
</dbReference>
<dbReference type="CDD" id="cd00009">
    <property type="entry name" value="AAA"/>
    <property type="match status" value="1"/>
</dbReference>
<dbReference type="AlphaFoldDB" id="A0A1G5KK88"/>
<feature type="domain" description="AAA+ ATPase" evidence="4">
    <location>
        <begin position="105"/>
        <end position="237"/>
    </location>
</feature>
<dbReference type="GO" id="GO:0006260">
    <property type="term" value="P:DNA replication"/>
    <property type="evidence" value="ECO:0007669"/>
    <property type="project" value="TreeGrafter"/>
</dbReference>
<dbReference type="SMART" id="SM00382">
    <property type="entry name" value="AAA"/>
    <property type="match status" value="1"/>
</dbReference>
<reference evidence="6" key="1">
    <citation type="submission" date="2016-10" db="EMBL/GenBank/DDBJ databases">
        <authorList>
            <person name="Varghese N."/>
            <person name="Submissions S."/>
        </authorList>
    </citation>
    <scope>NUCLEOTIDE SEQUENCE [LARGE SCALE GENOMIC DNA]</scope>
    <source>
        <strain evidence="6">CGMCC 1.7666</strain>
    </source>
</reference>
<dbReference type="InterPro" id="IPR028350">
    <property type="entry name" value="DNAC/IstB-like"/>
</dbReference>
<dbReference type="PANTHER" id="PTHR30050">
    <property type="entry name" value="CHROMOSOMAL REPLICATION INITIATOR PROTEIN DNAA"/>
    <property type="match status" value="1"/>
</dbReference>
<dbReference type="GO" id="GO:0005524">
    <property type="term" value="F:ATP binding"/>
    <property type="evidence" value="ECO:0007669"/>
    <property type="project" value="UniProtKB-KW"/>
</dbReference>
<dbReference type="EMBL" id="FMVJ01000010">
    <property type="protein sequence ID" value="SCZ01053.1"/>
    <property type="molecule type" value="Genomic_DNA"/>
</dbReference>
<organism evidence="5 6">
    <name type="scientific">Microvirga guangxiensis</name>
    <dbReference type="NCBI Taxonomy" id="549386"/>
    <lineage>
        <taxon>Bacteria</taxon>
        <taxon>Pseudomonadati</taxon>
        <taxon>Pseudomonadota</taxon>
        <taxon>Alphaproteobacteria</taxon>
        <taxon>Hyphomicrobiales</taxon>
        <taxon>Methylobacteriaceae</taxon>
        <taxon>Microvirga</taxon>
    </lineage>
</organism>
<evidence type="ECO:0000313" key="5">
    <source>
        <dbReference type="EMBL" id="SCZ01053.1"/>
    </source>
</evidence>
<dbReference type="STRING" id="549386.SAMN02927923_03402"/>
<name>A0A1G5KK88_9HYPH</name>
<protein>
    <submittedName>
        <fullName evidence="5">DNA replication protein DnaC</fullName>
    </submittedName>
</protein>
<keyword evidence="6" id="KW-1185">Reference proteome</keyword>
<gene>
    <name evidence="5" type="ORF">SAMN02927923_03402</name>
</gene>
<proteinExistence type="inferred from homology"/>
<evidence type="ECO:0000256" key="1">
    <source>
        <dbReference type="ARBA" id="ARBA00008059"/>
    </source>
</evidence>
<dbReference type="NCBIfam" id="NF006038">
    <property type="entry name" value="PRK08181.1"/>
    <property type="match status" value="1"/>
</dbReference>
<dbReference type="InterPro" id="IPR002611">
    <property type="entry name" value="IstB_ATP-bd"/>
</dbReference>
<evidence type="ECO:0000256" key="2">
    <source>
        <dbReference type="ARBA" id="ARBA00022741"/>
    </source>
</evidence>
<dbReference type="SUPFAM" id="SSF52540">
    <property type="entry name" value="P-loop containing nucleoside triphosphate hydrolases"/>
    <property type="match status" value="1"/>
</dbReference>
<evidence type="ECO:0000256" key="3">
    <source>
        <dbReference type="ARBA" id="ARBA00022840"/>
    </source>
</evidence>
<dbReference type="InterPro" id="IPR027417">
    <property type="entry name" value="P-loop_NTPase"/>
</dbReference>